<feature type="transmembrane region" description="Helical" evidence="7">
    <location>
        <begin position="243"/>
        <end position="268"/>
    </location>
</feature>
<dbReference type="Gene3D" id="1.10.3720.10">
    <property type="entry name" value="MetI-like"/>
    <property type="match status" value="1"/>
</dbReference>
<dbReference type="CDD" id="cd06261">
    <property type="entry name" value="TM_PBP2"/>
    <property type="match status" value="1"/>
</dbReference>
<feature type="transmembrane region" description="Helical" evidence="7">
    <location>
        <begin position="37"/>
        <end position="59"/>
    </location>
</feature>
<dbReference type="eggNOG" id="COG0600">
    <property type="taxonomic scope" value="Bacteria"/>
</dbReference>
<gene>
    <name evidence="9" type="ordered locus">Hore_11490</name>
</gene>
<sequence length="278" mass="31121">MSRRKGFFYRWLTREAVSPDHADYLYGLRKRAISIKFFQILIIVLLFTTWELLSHFGVINTFLVSQPSKILSLLVKMTQNGQLLNHIGVTVTENIIGFISGTLLGTLIAIILWWFEYLYDLLEPYIVILNSIPKVALGPVIIVWMGNGPQAIIVMALLISVIVTIMMMINGFREVEGNLVKLLSTLGASKKQVLFKVILPASIPTIFSALKVSVGLSMVGTIVGEFLVSKAGLGYLIVYGGQVFNLHLVMMSIILLCLIAGLMYYIIVKLEQLVIKWR</sequence>
<evidence type="ECO:0000313" key="10">
    <source>
        <dbReference type="Proteomes" id="UP000000719"/>
    </source>
</evidence>
<dbReference type="PANTHER" id="PTHR30151:SF19">
    <property type="entry name" value="ABC TRANSPORTER PERMEASE"/>
    <property type="match status" value="1"/>
</dbReference>
<feature type="transmembrane region" description="Helical" evidence="7">
    <location>
        <begin position="151"/>
        <end position="172"/>
    </location>
</feature>
<keyword evidence="10" id="KW-1185">Reference proteome</keyword>
<proteinExistence type="inferred from homology"/>
<keyword evidence="5 7" id="KW-1133">Transmembrane helix</keyword>
<dbReference type="OrthoDB" id="9783295at2"/>
<dbReference type="InterPro" id="IPR035906">
    <property type="entry name" value="MetI-like_sf"/>
</dbReference>
<keyword evidence="2 7" id="KW-0813">Transport</keyword>
<evidence type="ECO:0000256" key="3">
    <source>
        <dbReference type="ARBA" id="ARBA00022475"/>
    </source>
</evidence>
<keyword evidence="6 7" id="KW-0472">Membrane</keyword>
<dbReference type="AlphaFoldDB" id="B8CX82"/>
<evidence type="ECO:0000256" key="4">
    <source>
        <dbReference type="ARBA" id="ARBA00022692"/>
    </source>
</evidence>
<evidence type="ECO:0000256" key="6">
    <source>
        <dbReference type="ARBA" id="ARBA00023136"/>
    </source>
</evidence>
<dbReference type="InterPro" id="IPR000515">
    <property type="entry name" value="MetI-like"/>
</dbReference>
<evidence type="ECO:0000259" key="8">
    <source>
        <dbReference type="PROSITE" id="PS50928"/>
    </source>
</evidence>
<keyword evidence="4 7" id="KW-0812">Transmembrane</keyword>
<keyword evidence="3" id="KW-1003">Cell membrane</keyword>
<feature type="transmembrane region" description="Helical" evidence="7">
    <location>
        <begin position="95"/>
        <end position="115"/>
    </location>
</feature>
<dbReference type="EMBL" id="CP001098">
    <property type="protein sequence ID" value="ACL69901.1"/>
    <property type="molecule type" value="Genomic_DNA"/>
</dbReference>
<dbReference type="PANTHER" id="PTHR30151">
    <property type="entry name" value="ALKANE SULFONATE ABC TRANSPORTER-RELATED, MEMBRANE SUBUNIT"/>
    <property type="match status" value="1"/>
</dbReference>
<evidence type="ECO:0000256" key="1">
    <source>
        <dbReference type="ARBA" id="ARBA00004651"/>
    </source>
</evidence>
<comment type="similarity">
    <text evidence="7">Belongs to the binding-protein-dependent transport system permease family.</text>
</comment>
<dbReference type="Pfam" id="PF00528">
    <property type="entry name" value="BPD_transp_1"/>
    <property type="match status" value="1"/>
</dbReference>
<accession>B8CX82</accession>
<dbReference type="PROSITE" id="PS50928">
    <property type="entry name" value="ABC_TM1"/>
    <property type="match status" value="1"/>
</dbReference>
<feature type="transmembrane region" description="Helical" evidence="7">
    <location>
        <begin position="193"/>
        <end position="223"/>
    </location>
</feature>
<dbReference type="GO" id="GO:0005886">
    <property type="term" value="C:plasma membrane"/>
    <property type="evidence" value="ECO:0007669"/>
    <property type="project" value="UniProtKB-SubCell"/>
</dbReference>
<reference evidence="9 10" key="1">
    <citation type="journal article" date="2009" name="PLoS ONE">
        <title>Genome analysis of the anaerobic thermohalophilic bacterium Halothermothrix orenii.</title>
        <authorList>
            <person name="Mavromatis K."/>
            <person name="Ivanova N."/>
            <person name="Anderson I."/>
            <person name="Lykidis A."/>
            <person name="Hooper S.D."/>
            <person name="Sun H."/>
            <person name="Kunin V."/>
            <person name="Lapidus A."/>
            <person name="Hugenholtz P."/>
            <person name="Patel B."/>
            <person name="Kyrpides N.C."/>
        </authorList>
    </citation>
    <scope>NUCLEOTIDE SEQUENCE [LARGE SCALE GENOMIC DNA]</scope>
    <source>
        <strain evidence="10">H 168 / OCM 544 / DSM 9562</strain>
    </source>
</reference>
<feature type="domain" description="ABC transmembrane type-1" evidence="8">
    <location>
        <begin position="83"/>
        <end position="267"/>
    </location>
</feature>
<evidence type="ECO:0000313" key="9">
    <source>
        <dbReference type="EMBL" id="ACL69901.1"/>
    </source>
</evidence>
<dbReference type="RefSeq" id="WP_012636086.1">
    <property type="nucleotide sequence ID" value="NC_011899.1"/>
</dbReference>
<evidence type="ECO:0000256" key="2">
    <source>
        <dbReference type="ARBA" id="ARBA00022448"/>
    </source>
</evidence>
<dbReference type="Proteomes" id="UP000000719">
    <property type="component" value="Chromosome"/>
</dbReference>
<feature type="transmembrane region" description="Helical" evidence="7">
    <location>
        <begin position="127"/>
        <end position="145"/>
    </location>
</feature>
<comment type="subcellular location">
    <subcellularLocation>
        <location evidence="1 7">Cell membrane</location>
        <topology evidence="1 7">Multi-pass membrane protein</topology>
    </subcellularLocation>
</comment>
<dbReference type="KEGG" id="hor:Hore_11490"/>
<organism evidence="9 10">
    <name type="scientific">Halothermothrix orenii (strain H 168 / OCM 544 / DSM 9562)</name>
    <dbReference type="NCBI Taxonomy" id="373903"/>
    <lineage>
        <taxon>Bacteria</taxon>
        <taxon>Bacillati</taxon>
        <taxon>Bacillota</taxon>
        <taxon>Clostridia</taxon>
        <taxon>Halanaerobiales</taxon>
        <taxon>Halothermotrichaceae</taxon>
        <taxon>Halothermothrix</taxon>
    </lineage>
</organism>
<evidence type="ECO:0000256" key="7">
    <source>
        <dbReference type="RuleBase" id="RU363032"/>
    </source>
</evidence>
<protein>
    <submittedName>
        <fullName evidence="9">Binding-protein-dependent transport systems inner membrane component</fullName>
    </submittedName>
</protein>
<name>B8CX82_HALOH</name>
<evidence type="ECO:0000256" key="5">
    <source>
        <dbReference type="ARBA" id="ARBA00022989"/>
    </source>
</evidence>
<dbReference type="SUPFAM" id="SSF161098">
    <property type="entry name" value="MetI-like"/>
    <property type="match status" value="1"/>
</dbReference>
<dbReference type="HOGENOM" id="CLU_046113_2_2_9"/>
<dbReference type="STRING" id="373903.Hore_11490"/>
<dbReference type="GO" id="GO:0055085">
    <property type="term" value="P:transmembrane transport"/>
    <property type="evidence" value="ECO:0007669"/>
    <property type="project" value="InterPro"/>
</dbReference>